<organism evidence="2">
    <name type="scientific">bioreactor metagenome</name>
    <dbReference type="NCBI Taxonomy" id="1076179"/>
    <lineage>
        <taxon>unclassified sequences</taxon>
        <taxon>metagenomes</taxon>
        <taxon>ecological metagenomes</taxon>
    </lineage>
</organism>
<gene>
    <name evidence="2" type="ORF">SDC9_48342</name>
</gene>
<dbReference type="Pfam" id="PF05257">
    <property type="entry name" value="CHAP"/>
    <property type="match status" value="1"/>
</dbReference>
<evidence type="ECO:0000259" key="1">
    <source>
        <dbReference type="Pfam" id="PF05257"/>
    </source>
</evidence>
<evidence type="ECO:0000313" key="2">
    <source>
        <dbReference type="EMBL" id="MPM02097.1"/>
    </source>
</evidence>
<proteinExistence type="predicted"/>
<sequence>MTASKILSIAAKYIGVKEDPPDSNRVIFNTAYYGREVSGSSYPWCCVFQWYIFHEAEASELFYGGGKTASCTTLMNYAKKTGQFITTGYRPGDLALFNWDKLKSSAQHIGIIESVNSDGTLNTIEGNTAIGNDSNGGEVMRRVRYLPYVVGAVRPDYESEDNMTKDEAKTILKTKAGLSDASIQFIADDYRYGDELVIKLAQAMK</sequence>
<dbReference type="InterPro" id="IPR007921">
    <property type="entry name" value="CHAP_dom"/>
</dbReference>
<protein>
    <recommendedName>
        <fullName evidence="1">Peptidase C51 domain-containing protein</fullName>
    </recommendedName>
</protein>
<reference evidence="2" key="1">
    <citation type="submission" date="2019-08" db="EMBL/GenBank/DDBJ databases">
        <authorList>
            <person name="Kucharzyk K."/>
            <person name="Murdoch R.W."/>
            <person name="Higgins S."/>
            <person name="Loffler F."/>
        </authorList>
    </citation>
    <scope>NUCLEOTIDE SEQUENCE</scope>
</reference>
<accession>A0A644WEY4</accession>
<name>A0A644WEY4_9ZZZZ</name>
<feature type="domain" description="Peptidase C51" evidence="1">
    <location>
        <begin position="39"/>
        <end position="127"/>
    </location>
</feature>
<dbReference type="EMBL" id="VSSQ01000844">
    <property type="protein sequence ID" value="MPM02097.1"/>
    <property type="molecule type" value="Genomic_DNA"/>
</dbReference>
<comment type="caution">
    <text evidence="2">The sequence shown here is derived from an EMBL/GenBank/DDBJ whole genome shotgun (WGS) entry which is preliminary data.</text>
</comment>
<dbReference type="AlphaFoldDB" id="A0A644WEY4"/>